<keyword evidence="5 11" id="KW-0479">Metal-binding</keyword>
<dbReference type="FunFam" id="1.10.441.10:FF:000003">
    <property type="entry name" value="Mannose-6-phosphate isomerase"/>
    <property type="match status" value="1"/>
</dbReference>
<dbReference type="Gene3D" id="1.10.441.10">
    <property type="entry name" value="Phosphomannose Isomerase, domain 2"/>
    <property type="match status" value="1"/>
</dbReference>
<accession>A0A1B6EHC0</accession>
<dbReference type="GO" id="GO:0005829">
    <property type="term" value="C:cytosol"/>
    <property type="evidence" value="ECO:0007669"/>
    <property type="project" value="TreeGrafter"/>
</dbReference>
<dbReference type="GO" id="GO:0008270">
    <property type="term" value="F:zinc ion binding"/>
    <property type="evidence" value="ECO:0007669"/>
    <property type="project" value="InterPro"/>
</dbReference>
<dbReference type="InterPro" id="IPR001250">
    <property type="entry name" value="Man6P_Isoase-1"/>
</dbReference>
<evidence type="ECO:0000256" key="2">
    <source>
        <dbReference type="ARBA" id="ARBA00004666"/>
    </source>
</evidence>
<reference evidence="15" key="1">
    <citation type="submission" date="2015-12" db="EMBL/GenBank/DDBJ databases">
        <title>De novo transcriptome assembly of four potential Pierce s Disease insect vectors from Arizona vineyards.</title>
        <authorList>
            <person name="Tassone E.E."/>
        </authorList>
    </citation>
    <scope>NUCLEOTIDE SEQUENCE</scope>
</reference>
<feature type="binding site" evidence="11">
    <location>
        <position position="101"/>
    </location>
    <ligand>
        <name>Zn(2+)</name>
        <dbReference type="ChEBI" id="CHEBI:29105"/>
    </ligand>
</feature>
<dbReference type="AlphaFoldDB" id="A0A1B6EHC0"/>
<dbReference type="InterPro" id="IPR046457">
    <property type="entry name" value="PMI_typeI_cat"/>
</dbReference>
<dbReference type="PROSITE" id="PS00965">
    <property type="entry name" value="PMI_I_1"/>
    <property type="match status" value="1"/>
</dbReference>
<evidence type="ECO:0000256" key="11">
    <source>
        <dbReference type="PIRSR" id="PIRSR001480-2"/>
    </source>
</evidence>
<comment type="catalytic activity">
    <reaction evidence="1">
        <text>D-mannose 6-phosphate = D-fructose 6-phosphate</text>
        <dbReference type="Rhea" id="RHEA:12356"/>
        <dbReference type="ChEBI" id="CHEBI:58735"/>
        <dbReference type="ChEBI" id="CHEBI:61527"/>
        <dbReference type="EC" id="5.3.1.8"/>
    </reaction>
</comment>
<evidence type="ECO:0000256" key="8">
    <source>
        <dbReference type="ARBA" id="ARBA00029741"/>
    </source>
</evidence>
<name>A0A1B6EHC0_9HEMI</name>
<gene>
    <name evidence="15" type="ORF">g.26834</name>
</gene>
<dbReference type="InterPro" id="IPR011051">
    <property type="entry name" value="RmlC_Cupin_sf"/>
</dbReference>
<dbReference type="GO" id="GO:0004476">
    <property type="term" value="F:mannose-6-phosphate isomerase activity"/>
    <property type="evidence" value="ECO:0007669"/>
    <property type="project" value="UniProtKB-EC"/>
</dbReference>
<feature type="binding site" evidence="11">
    <location>
        <position position="128"/>
    </location>
    <ligand>
        <name>Zn(2+)</name>
        <dbReference type="ChEBI" id="CHEBI:29105"/>
    </ligand>
</feature>
<comment type="cofactor">
    <cofactor evidence="11">
        <name>Zn(2+)</name>
        <dbReference type="ChEBI" id="CHEBI:29105"/>
    </cofactor>
    <text evidence="11">Binds 1 zinc ion per subunit.</text>
</comment>
<dbReference type="NCBIfam" id="TIGR00218">
    <property type="entry name" value="manA"/>
    <property type="match status" value="1"/>
</dbReference>
<organism evidence="15">
    <name type="scientific">Clastoptera arizonana</name>
    <name type="common">Arizona spittle bug</name>
    <dbReference type="NCBI Taxonomy" id="38151"/>
    <lineage>
        <taxon>Eukaryota</taxon>
        <taxon>Metazoa</taxon>
        <taxon>Ecdysozoa</taxon>
        <taxon>Arthropoda</taxon>
        <taxon>Hexapoda</taxon>
        <taxon>Insecta</taxon>
        <taxon>Pterygota</taxon>
        <taxon>Neoptera</taxon>
        <taxon>Paraneoptera</taxon>
        <taxon>Hemiptera</taxon>
        <taxon>Auchenorrhyncha</taxon>
        <taxon>Cercopoidea</taxon>
        <taxon>Clastopteridae</taxon>
        <taxon>Clastoptera</taxon>
    </lineage>
</organism>
<dbReference type="PRINTS" id="PR00714">
    <property type="entry name" value="MAN6PISMRASE"/>
</dbReference>
<dbReference type="Gene3D" id="2.60.120.10">
    <property type="entry name" value="Jelly Rolls"/>
    <property type="match status" value="2"/>
</dbReference>
<dbReference type="PROSITE" id="PS00966">
    <property type="entry name" value="PMI_I_2"/>
    <property type="match status" value="1"/>
</dbReference>
<protein>
    <recommendedName>
        <fullName evidence="4">mannose-6-phosphate isomerase</fullName>
        <ecNumber evidence="4">5.3.1.8</ecNumber>
    </recommendedName>
    <alternativeName>
        <fullName evidence="8">Phosphohexomutase</fullName>
    </alternativeName>
    <alternativeName>
        <fullName evidence="9">Phosphomannose isomerase</fullName>
    </alternativeName>
</protein>
<dbReference type="Pfam" id="PF20512">
    <property type="entry name" value="PMI_typeI_hel"/>
    <property type="match status" value="1"/>
</dbReference>
<dbReference type="InterPro" id="IPR016305">
    <property type="entry name" value="Mannose-6-P_Isomerase"/>
</dbReference>
<keyword evidence="6 11" id="KW-0862">Zinc</keyword>
<dbReference type="UniPathway" id="UPA00126">
    <property type="reaction ID" value="UER00423"/>
</dbReference>
<evidence type="ECO:0000259" key="13">
    <source>
        <dbReference type="Pfam" id="PF20511"/>
    </source>
</evidence>
<dbReference type="InterPro" id="IPR046458">
    <property type="entry name" value="PMI_typeI_hel"/>
</dbReference>
<dbReference type="FunFam" id="2.60.120.10:FF:000044">
    <property type="entry name" value="Mannose-6-phosphate isomerase"/>
    <property type="match status" value="1"/>
</dbReference>
<proteinExistence type="inferred from homology"/>
<dbReference type="Pfam" id="PF20511">
    <property type="entry name" value="PMI_typeI_cat"/>
    <property type="match status" value="1"/>
</dbReference>
<evidence type="ECO:0000256" key="3">
    <source>
        <dbReference type="ARBA" id="ARBA00010772"/>
    </source>
</evidence>
<dbReference type="PANTHER" id="PTHR10309">
    <property type="entry name" value="MANNOSE-6-PHOSPHATE ISOMERASE"/>
    <property type="match status" value="1"/>
</dbReference>
<dbReference type="CDD" id="cd07011">
    <property type="entry name" value="cupin_PMI_type_I_N"/>
    <property type="match status" value="1"/>
</dbReference>
<feature type="domain" description="Phosphomannose isomerase type I helical insertion" evidence="14">
    <location>
        <begin position="174"/>
        <end position="242"/>
    </location>
</feature>
<evidence type="ECO:0000256" key="10">
    <source>
        <dbReference type="PIRSR" id="PIRSR001480-1"/>
    </source>
</evidence>
<feature type="domain" description="Phosphomannose isomerase type I catalytic" evidence="13">
    <location>
        <begin position="2"/>
        <end position="144"/>
    </location>
</feature>
<comment type="pathway">
    <text evidence="2 12">Nucleotide-sugar biosynthesis; GDP-alpha-D-mannose biosynthesis; alpha-D-mannose 1-phosphate from D-fructose 6-phosphate: step 1/2.</text>
</comment>
<evidence type="ECO:0000313" key="15">
    <source>
        <dbReference type="EMBL" id="JAS37274.1"/>
    </source>
</evidence>
<evidence type="ECO:0000256" key="4">
    <source>
        <dbReference type="ARBA" id="ARBA00011956"/>
    </source>
</evidence>
<evidence type="ECO:0000256" key="9">
    <source>
        <dbReference type="ARBA" id="ARBA00030762"/>
    </source>
</evidence>
<dbReference type="PIRSF" id="PIRSF001480">
    <property type="entry name" value="Mannose-6-phosphate_isomerase"/>
    <property type="match status" value="1"/>
</dbReference>
<evidence type="ECO:0000259" key="14">
    <source>
        <dbReference type="Pfam" id="PF20512"/>
    </source>
</evidence>
<dbReference type="InterPro" id="IPR018050">
    <property type="entry name" value="Pmannose_isomerase-type1_CS"/>
</dbReference>
<comment type="similarity">
    <text evidence="3">Belongs to the mannose-6-phosphate isomerase type 1 family.</text>
</comment>
<dbReference type="GO" id="GO:0005975">
    <property type="term" value="P:carbohydrate metabolic process"/>
    <property type="evidence" value="ECO:0007669"/>
    <property type="project" value="InterPro"/>
</dbReference>
<evidence type="ECO:0000256" key="6">
    <source>
        <dbReference type="ARBA" id="ARBA00022833"/>
    </source>
</evidence>
<evidence type="ECO:0000256" key="1">
    <source>
        <dbReference type="ARBA" id="ARBA00000757"/>
    </source>
</evidence>
<keyword evidence="7" id="KW-0413">Isomerase</keyword>
<sequence length="402" mass="44837">MELICSVQHYDWGKSGEHSEVALLSKASNPDYEIVNHKRYAELWMGTHPSGPSMLSKTGENLHEWIQKNQNTLGEKVQEMFGVQLPFLFKVLSVEQALSIQAHPSKAHAEELNKLHPHIYKDANHKPEMALALTPFEALCGFRPIPEIKKYFQIIPELRSCIKENKVKEFFNSSEINEQAALKSCFFELMSSPDHQVASSLEKLLNRLSSLSQEDRKEQQAELIERLHSQFPGDVGIFGPYLFNYLVLNPGDAIYLGANEPHAYLYGDCVECMACSDNVVRAGLTPKLKDVPTLCSMLTYACEPAEQKIFSGLSEDGYTTIFKPPVPDFAVAKIIVPPGSSYEMIKRPSASIVIVISGKSSSKDLTLKRGSILFVPANETLTVNAHEDSETVLMFQAMANIA</sequence>
<feature type="binding site" evidence="11">
    <location>
        <position position="262"/>
    </location>
    <ligand>
        <name>Zn(2+)</name>
        <dbReference type="ChEBI" id="CHEBI:29105"/>
    </ligand>
</feature>
<evidence type="ECO:0000256" key="7">
    <source>
        <dbReference type="ARBA" id="ARBA00023235"/>
    </source>
</evidence>
<evidence type="ECO:0000256" key="5">
    <source>
        <dbReference type="ARBA" id="ARBA00022723"/>
    </source>
</evidence>
<dbReference type="GO" id="GO:0009298">
    <property type="term" value="P:GDP-mannose biosynthetic process"/>
    <property type="evidence" value="ECO:0007669"/>
    <property type="project" value="UniProtKB-UniPathway"/>
</dbReference>
<feature type="binding site" evidence="11">
    <location>
        <position position="103"/>
    </location>
    <ligand>
        <name>Zn(2+)</name>
        <dbReference type="ChEBI" id="CHEBI:29105"/>
    </ligand>
</feature>
<dbReference type="SUPFAM" id="SSF51182">
    <property type="entry name" value="RmlC-like cupins"/>
    <property type="match status" value="1"/>
</dbReference>
<dbReference type="PANTHER" id="PTHR10309:SF0">
    <property type="entry name" value="MANNOSE-6-PHOSPHATE ISOMERASE"/>
    <property type="match status" value="1"/>
</dbReference>
<evidence type="ECO:0000256" key="12">
    <source>
        <dbReference type="RuleBase" id="RU004248"/>
    </source>
</evidence>
<feature type="active site" evidence="10">
    <location>
        <position position="281"/>
    </location>
</feature>
<dbReference type="EC" id="5.3.1.8" evidence="4"/>
<dbReference type="InterPro" id="IPR014710">
    <property type="entry name" value="RmlC-like_jellyroll"/>
</dbReference>
<dbReference type="EMBL" id="GEDC01000024">
    <property type="protein sequence ID" value="JAS37274.1"/>
    <property type="molecule type" value="Transcribed_RNA"/>
</dbReference>